<dbReference type="GeneTree" id="ENSGT00390000012388"/>
<dbReference type="eggNOG" id="ENOG502QYUR">
    <property type="taxonomic scope" value="Eukaryota"/>
</dbReference>
<keyword evidence="4" id="KW-1185">Reference proteome</keyword>
<name>F6U8E8_XENTR</name>
<feature type="region of interest" description="Disordered" evidence="1">
    <location>
        <begin position="510"/>
        <end position="568"/>
    </location>
</feature>
<dbReference type="OrthoDB" id="6287635at2759"/>
<feature type="compositionally biased region" description="Polar residues" evidence="1">
    <location>
        <begin position="1002"/>
        <end position="1021"/>
    </location>
</feature>
<feature type="domain" description="Protein NPAT C-terminal" evidence="2">
    <location>
        <begin position="711"/>
        <end position="1356"/>
    </location>
</feature>
<evidence type="ECO:0000256" key="1">
    <source>
        <dbReference type="SAM" id="MobiDB-lite"/>
    </source>
</evidence>
<dbReference type="OMA" id="PMRSNFV"/>
<feature type="compositionally biased region" description="Basic and acidic residues" evidence="1">
    <location>
        <begin position="1205"/>
        <end position="1218"/>
    </location>
</feature>
<feature type="region of interest" description="Disordered" evidence="1">
    <location>
        <begin position="181"/>
        <end position="240"/>
    </location>
</feature>
<feature type="compositionally biased region" description="Polar residues" evidence="1">
    <location>
        <begin position="181"/>
        <end position="196"/>
    </location>
</feature>
<proteinExistence type="predicted"/>
<gene>
    <name evidence="3 5 6" type="primary">npat</name>
</gene>
<feature type="region of interest" description="Disordered" evidence="1">
    <location>
        <begin position="917"/>
        <end position="1167"/>
    </location>
</feature>
<feature type="compositionally biased region" description="Basic and acidic residues" evidence="1">
    <location>
        <begin position="542"/>
        <end position="562"/>
    </location>
</feature>
<dbReference type="InterPro" id="IPR006594">
    <property type="entry name" value="LisH"/>
</dbReference>
<feature type="region of interest" description="Disordered" evidence="1">
    <location>
        <begin position="581"/>
        <end position="660"/>
    </location>
</feature>
<feature type="region of interest" description="Disordered" evidence="1">
    <location>
        <begin position="1183"/>
        <end position="1255"/>
    </location>
</feature>
<feature type="compositionally biased region" description="Basic and acidic residues" evidence="1">
    <location>
        <begin position="517"/>
        <end position="531"/>
    </location>
</feature>
<dbReference type="InterPro" id="IPR031442">
    <property type="entry name" value="NPAT_C"/>
</dbReference>
<evidence type="ECO:0000259" key="2">
    <source>
        <dbReference type="Pfam" id="PF15712"/>
    </source>
</evidence>
<dbReference type="Proteomes" id="UP000008143">
    <property type="component" value="Chromosome 2"/>
</dbReference>
<evidence type="ECO:0000313" key="5">
    <source>
        <dbReference type="RefSeq" id="XP_002934973.2"/>
    </source>
</evidence>
<feature type="compositionally biased region" description="Polar residues" evidence="1">
    <location>
        <begin position="980"/>
        <end position="989"/>
    </location>
</feature>
<feature type="region of interest" description="Disordered" evidence="1">
    <location>
        <begin position="346"/>
        <end position="449"/>
    </location>
</feature>
<reference evidence="3" key="1">
    <citation type="journal article" date="2010" name="Science">
        <title>The genome of the Western clawed frog Xenopus tropicalis.</title>
        <authorList>
            <person name="Hellsten U."/>
            <person name="Harland R.M."/>
            <person name="Gilchrist M.J."/>
            <person name="Hendrix D."/>
            <person name="Jurka J."/>
            <person name="Kapitonov V."/>
            <person name="Ovcharenko I."/>
            <person name="Putnam N.H."/>
            <person name="Shu S."/>
            <person name="Taher L."/>
            <person name="Blitz I.L."/>
            <person name="Blumberg B."/>
            <person name="Dichmann D.S."/>
            <person name="Dubchak I."/>
            <person name="Amaya E."/>
            <person name="Detter J.C."/>
            <person name="Fletcher R."/>
            <person name="Gerhard D.S."/>
            <person name="Goodstein D."/>
            <person name="Graves T."/>
            <person name="Grigoriev I.V."/>
            <person name="Grimwood J."/>
            <person name="Kawashima T."/>
            <person name="Lindquist E."/>
            <person name="Lucas S.M."/>
            <person name="Mead P.E."/>
            <person name="Mitros T."/>
            <person name="Ogino H."/>
            <person name="Ohta Y."/>
            <person name="Poliakov A.V."/>
            <person name="Pollet N."/>
            <person name="Robert J."/>
            <person name="Salamov A."/>
            <person name="Sater A.K."/>
            <person name="Schmutz J."/>
            <person name="Terry A."/>
            <person name="Vize P.D."/>
            <person name="Warren W.C."/>
            <person name="Wells D."/>
            <person name="Wills A."/>
            <person name="Wilson R.K."/>
            <person name="Zimmerman L.B."/>
            <person name="Zorn A.M."/>
            <person name="Grainger R."/>
            <person name="Grammer T."/>
            <person name="Khokha M.K."/>
            <person name="Richardson P.M."/>
            <person name="Rokhsar D.S."/>
        </authorList>
    </citation>
    <scope>NUCLEOTIDE SEQUENCE [LARGE SCALE GENOMIC DNA]</scope>
    <source>
        <strain evidence="3">Nigerian</strain>
    </source>
</reference>
<feature type="compositionally biased region" description="Low complexity" evidence="1">
    <location>
        <begin position="944"/>
        <end position="957"/>
    </location>
</feature>
<dbReference type="PANTHER" id="PTHR15087:SF14">
    <property type="entry name" value="PROTEIN NPAT"/>
    <property type="match status" value="1"/>
</dbReference>
<protein>
    <submittedName>
        <fullName evidence="3">Nuclear protein, ataxia-telangiectasia locus</fullName>
    </submittedName>
    <submittedName>
        <fullName evidence="5">Protein NPAT isoform X1</fullName>
    </submittedName>
</protein>
<evidence type="ECO:0000313" key="6">
    <source>
        <dbReference type="Xenbase" id="XB-GENE-6460505"/>
    </source>
</evidence>
<dbReference type="GeneID" id="100490594"/>
<accession>F6U8E8</accession>
<feature type="compositionally biased region" description="Polar residues" evidence="1">
    <location>
        <begin position="406"/>
        <end position="417"/>
    </location>
</feature>
<dbReference type="GO" id="GO:0003712">
    <property type="term" value="F:transcription coregulator activity"/>
    <property type="evidence" value="ECO:0000318"/>
    <property type="project" value="GO_Central"/>
</dbReference>
<dbReference type="HOGENOM" id="CLU_004845_0_0_1"/>
<dbReference type="KEGG" id="xtr:100490594"/>
<dbReference type="PANTHER" id="PTHR15087">
    <property type="entry name" value="PROTEIN NPAT"/>
    <property type="match status" value="1"/>
</dbReference>
<reference evidence="3" key="2">
    <citation type="submission" date="2011-06" db="UniProtKB">
        <authorList>
            <consortium name="Ensembl"/>
        </authorList>
    </citation>
    <scope>IDENTIFICATION</scope>
</reference>
<dbReference type="CTD" id="4863"/>
<dbReference type="Ensembl" id="ENSXETT00000031680">
    <property type="protein sequence ID" value="ENSXETP00000031680"/>
    <property type="gene ID" value="ENSXETG00000014476"/>
</dbReference>
<evidence type="ECO:0000313" key="3">
    <source>
        <dbReference type="Ensembl" id="ENSXETP00000031680"/>
    </source>
</evidence>
<feature type="compositionally biased region" description="Basic and acidic residues" evidence="1">
    <location>
        <begin position="621"/>
        <end position="636"/>
    </location>
</feature>
<evidence type="ECO:0000313" key="4">
    <source>
        <dbReference type="Proteomes" id="UP000008143"/>
    </source>
</evidence>
<organism evidence="3">
    <name type="scientific">Xenopus tropicalis</name>
    <name type="common">Western clawed frog</name>
    <name type="synonym">Silurana tropicalis</name>
    <dbReference type="NCBI Taxonomy" id="8364"/>
    <lineage>
        <taxon>Eukaryota</taxon>
        <taxon>Metazoa</taxon>
        <taxon>Chordata</taxon>
        <taxon>Craniata</taxon>
        <taxon>Vertebrata</taxon>
        <taxon>Euteleostomi</taxon>
        <taxon>Amphibia</taxon>
        <taxon>Batrachia</taxon>
        <taxon>Anura</taxon>
        <taxon>Pipoidea</taxon>
        <taxon>Pipidae</taxon>
        <taxon>Xenopodinae</taxon>
        <taxon>Xenopus</taxon>
        <taxon>Silurana</taxon>
    </lineage>
</organism>
<feature type="region of interest" description="Disordered" evidence="1">
    <location>
        <begin position="1274"/>
        <end position="1339"/>
    </location>
</feature>
<feature type="compositionally biased region" description="Basic and acidic residues" evidence="1">
    <location>
        <begin position="1105"/>
        <end position="1120"/>
    </location>
</feature>
<feature type="compositionally biased region" description="Polar residues" evidence="1">
    <location>
        <begin position="360"/>
        <end position="369"/>
    </location>
</feature>
<dbReference type="GO" id="GO:0005634">
    <property type="term" value="C:nucleus"/>
    <property type="evidence" value="ECO:0000318"/>
    <property type="project" value="GO_Central"/>
</dbReference>
<feature type="compositionally biased region" description="Low complexity" evidence="1">
    <location>
        <begin position="641"/>
        <end position="660"/>
    </location>
</feature>
<dbReference type="Pfam" id="PF15712">
    <property type="entry name" value="NPAT_C"/>
    <property type="match status" value="1"/>
</dbReference>
<feature type="compositionally biased region" description="Polar residues" evidence="1">
    <location>
        <begin position="581"/>
        <end position="619"/>
    </location>
</feature>
<sequence>MLLPSDVARLVLGYLQQEKLSSTCQSFILESPNLKEYAEHYTDEGSIPGCVLSLFGKNLTTILNEYIAMKAKENKEEIPVMVSALWKKLDHTLSQIRSMQNCLLLPTNQKVRTRYGIQDLRHQRMLTSHAASTGSAMACQQTSTPIAAKQVMLRSFVSQSASPTIVSPLVIGQSTIQCTNSPATESKGETLQNSALSAAEKKQTSSPMRRKADCQRRRRVAPLNSSTATEGETEGDADSLQELIDGNFPQLVIENAREKILSNKSLQEKLAENINKFLGSDAAAHAAKPSEGGALEQDTSIDEILGLQGGEIHMSEEAIHDILEQTELDPDFQELYDLFACSSTKTTKTASRDPPLQTEGVASSNTLVANDNLEPMESSFEGGDTTSHSSNPTGVGAEQKKDPTPILTTQSTESTGLPSKAQGIPTSGSDRSAMSDQSVESKKRTDSIIILDSTGSDTVVESSEDVQVTPMEIAVSQSQDVEMKNISHRDVVETNCQLAKEAAPLSVDLTVHGVQNSKKETPKERAPEKTSKAKKSTPLKNEISDSRQVERDKSEGPAEEHTAQSQNIVVLVSIGSPVTESNLLNDKNQQGEVNATPSKIDTPIDSTVSEPLQAESSIASKELKVPQKPSKADKTPPHPVVPSVSPAIKGASSSSDGSSLPLQVSSSVAVPAPVSSNVEQSCIGMSSIDPSQIITLSFITEDIPEDAELTKAVKSISERGNSALLLSPFQKLQESSSIVSNPGPSTETSGLALLDQREVVTVSSDVAAGVKPAEECTIFSLPGTSNLSTDGGIIQLMPATSSSFAPSGSFFISTCNTGGAQQSNIMVVPSNCAPAASQKQPCHYQTPPRPHSVYTVGQAISPKISQGSTFILASAMQPVLPGVVGMFPLSVVGQSSNAFAAPSHQVLHVPVSQGVPKLPLPPKSQKLPSTRNLASAAEKQGVASTTDSVSRTSSSRGQRSENVDKNSAAVSQNKPEERQTGSTNPSTKAAENHKRVLCFENSAANRGTANTKSVNNSSAPQNKDMVETVNSSGASSALLPSKQSGKDSKPDKKAPSTETNSKSESVPSKQPVVPAPKDLSGDKKTVAVALSAEVHGGVMANKENMLQKENKKQELPESNKKPASSDGAAGNSERAAQPTHETGRKLASLPSILRRTKLSTERMCPTSPLTKQASDLLQSMQFNSPNAKHFSGGDLPIPRTPGSGIDDRLVDNHPDHMKTPKSKRYHEDGGTPKPMLPPATPELPACSPASETGSENSVNMAAHTLMILSRATLAKTDSSSPLKDNTQQLKLSKSSSKKRKLDEPDEYERRPHKKELQSPSAILKRKKIKKHRKKSTDAFPAGMDVDKFLMSLHYDE</sequence>
<dbReference type="Bgee" id="ENSXETG00000014476">
    <property type="expression patterns" value="Expressed in blastula and 13 other cell types or tissues"/>
</dbReference>
<dbReference type="PROSITE" id="PS50896">
    <property type="entry name" value="LISH"/>
    <property type="match status" value="1"/>
</dbReference>
<feature type="compositionally biased region" description="Basic residues" evidence="1">
    <location>
        <begin position="1323"/>
        <end position="1334"/>
    </location>
</feature>
<feature type="compositionally biased region" description="Polar residues" evidence="1">
    <location>
        <begin position="424"/>
        <end position="438"/>
    </location>
</feature>
<reference evidence="5" key="3">
    <citation type="submission" date="2025-04" db="UniProtKB">
        <authorList>
            <consortium name="RefSeq"/>
        </authorList>
    </citation>
    <scope>IDENTIFICATION</scope>
    <source>
        <strain evidence="5">Nigerian</strain>
        <tissue evidence="5">Liver and blood</tissue>
    </source>
</reference>
<dbReference type="AGR" id="Xenbase:XB-GENE-6460505"/>
<feature type="compositionally biased region" description="Polar residues" evidence="1">
    <location>
        <begin position="384"/>
        <end position="393"/>
    </location>
</feature>
<feature type="compositionally biased region" description="Basic and acidic residues" evidence="1">
    <location>
        <begin position="1044"/>
        <end position="1055"/>
    </location>
</feature>
<feature type="compositionally biased region" description="Polar residues" evidence="1">
    <location>
        <begin position="1056"/>
        <end position="1068"/>
    </location>
</feature>
<dbReference type="Xenbase" id="XB-GENE-6460505">
    <property type="gene designation" value="npat"/>
</dbReference>
<dbReference type="InterPro" id="IPR052850">
    <property type="entry name" value="NPAT_LisH"/>
</dbReference>
<dbReference type="RefSeq" id="XP_002934973.2">
    <property type="nucleotide sequence ID" value="XM_002934927.4"/>
</dbReference>
<feature type="compositionally biased region" description="Polar residues" evidence="1">
    <location>
        <begin position="1275"/>
        <end position="1288"/>
    </location>
</feature>